<evidence type="ECO:0000256" key="7">
    <source>
        <dbReference type="ARBA" id="ARBA00022741"/>
    </source>
</evidence>
<keyword evidence="6" id="KW-0548">Nucleotidyltransferase</keyword>
<dbReference type="GO" id="GO:0005737">
    <property type="term" value="C:cytoplasm"/>
    <property type="evidence" value="ECO:0007669"/>
    <property type="project" value="UniProtKB-SubCell"/>
</dbReference>
<evidence type="ECO:0000256" key="6">
    <source>
        <dbReference type="ARBA" id="ARBA00022695"/>
    </source>
</evidence>
<dbReference type="GO" id="GO:0016787">
    <property type="term" value="F:hydrolase activity"/>
    <property type="evidence" value="ECO:0007669"/>
    <property type="project" value="UniProtKB-KW"/>
</dbReference>
<feature type="domain" description="GDPGP1-like N-terminal" evidence="10">
    <location>
        <begin position="40"/>
        <end position="213"/>
    </location>
</feature>
<proteinExistence type="inferred from homology"/>
<comment type="similarity">
    <text evidence="2">Belongs to the GDPGP1 family.</text>
</comment>
<evidence type="ECO:0000256" key="4">
    <source>
        <dbReference type="ARBA" id="ARBA00022658"/>
    </source>
</evidence>
<feature type="domain" description="GDPGP1-like C-terminal" evidence="9">
    <location>
        <begin position="220"/>
        <end position="365"/>
    </location>
</feature>
<dbReference type="Pfam" id="PF26216">
    <property type="entry name" value="GDPGP1_C"/>
    <property type="match status" value="1"/>
</dbReference>
<comment type="subcellular location">
    <subcellularLocation>
        <location evidence="1">Cytoplasm</location>
    </subcellularLocation>
</comment>
<dbReference type="Proteomes" id="UP001140206">
    <property type="component" value="Chromosome 5"/>
</dbReference>
<keyword evidence="8" id="KW-0378">Hydrolase</keyword>
<dbReference type="GO" id="GO:0005085">
    <property type="term" value="F:guanyl-nucleotide exchange factor activity"/>
    <property type="evidence" value="ECO:0007669"/>
    <property type="project" value="UniProtKB-KW"/>
</dbReference>
<dbReference type="Pfam" id="PF26217">
    <property type="entry name" value="GDPGP1_N"/>
    <property type="match status" value="1"/>
</dbReference>
<evidence type="ECO:0000256" key="1">
    <source>
        <dbReference type="ARBA" id="ARBA00004496"/>
    </source>
</evidence>
<organism evidence="11 13">
    <name type="scientific">Rhynchospora pubera</name>
    <dbReference type="NCBI Taxonomy" id="906938"/>
    <lineage>
        <taxon>Eukaryota</taxon>
        <taxon>Viridiplantae</taxon>
        <taxon>Streptophyta</taxon>
        <taxon>Embryophyta</taxon>
        <taxon>Tracheophyta</taxon>
        <taxon>Spermatophyta</taxon>
        <taxon>Magnoliopsida</taxon>
        <taxon>Liliopsida</taxon>
        <taxon>Poales</taxon>
        <taxon>Cyperaceae</taxon>
        <taxon>Cyperoideae</taxon>
        <taxon>Rhynchosporeae</taxon>
        <taxon>Rhynchospora</taxon>
    </lineage>
</organism>
<sequence>MLLSNLFLTPGAKLPLYTFSKGNAGYALNSFAEKQPCSPFLDALFKAWEERKTRGLFHHDITNCPMKILQGELGFITTLVEGRDQKKRPTEFKIDQVLQPFNNEKFNFTKVAEKEVIFLFEQGKTSGTGYFECSSTTDGCYSPNAILINVSPICYGHVLLIPHLLDCLPQRIDHDSFYLAICVAKEAGSRYFRVGYNSLGGFATINHLHFQAYYLEAEFPVEKAETKEIQTLESKVKISELTSYPIRGLVFEGEASLDDLCGVVSLSTVLLQKENTPFNVLISESGKRIFLLLQCYAKKLALGQVRQELVETQINPAVWELSGHLVLKRRKDYEEATEMTISNFLAEAALPENQFQEVKKHILSSVVQRICKS</sequence>
<dbReference type="GO" id="GO:0006006">
    <property type="term" value="P:glucose metabolic process"/>
    <property type="evidence" value="ECO:0007669"/>
    <property type="project" value="TreeGrafter"/>
</dbReference>
<keyword evidence="5" id="KW-0808">Transferase</keyword>
<name>A0AAV8C011_9POAL</name>
<dbReference type="InterPro" id="IPR026506">
    <property type="entry name" value="GDPGP"/>
</dbReference>
<dbReference type="AlphaFoldDB" id="A0AAV8C011"/>
<evidence type="ECO:0000259" key="9">
    <source>
        <dbReference type="Pfam" id="PF26216"/>
    </source>
</evidence>
<dbReference type="EMBL" id="JAMFTS010000004">
    <property type="protein sequence ID" value="KAJ4757338.1"/>
    <property type="molecule type" value="Genomic_DNA"/>
</dbReference>
<protein>
    <submittedName>
        <fullName evidence="11">GDP-L-galactose phosphorylase 1</fullName>
    </submittedName>
</protein>
<dbReference type="InterPro" id="IPR058865">
    <property type="entry name" value="GDPGP1_C"/>
</dbReference>
<evidence type="ECO:0000313" key="11">
    <source>
        <dbReference type="EMBL" id="KAJ4748833.1"/>
    </source>
</evidence>
<dbReference type="PANTHER" id="PTHR20884">
    <property type="entry name" value="GDP-D-GLUCOSE PHOSPHORYLASE 1"/>
    <property type="match status" value="1"/>
</dbReference>
<dbReference type="GO" id="GO:0000166">
    <property type="term" value="F:nucleotide binding"/>
    <property type="evidence" value="ECO:0007669"/>
    <property type="project" value="UniProtKB-KW"/>
</dbReference>
<keyword evidence="13" id="KW-1185">Reference proteome</keyword>
<gene>
    <name evidence="12" type="ORF">LUZ62_067713</name>
    <name evidence="11" type="ORF">LUZ62_083238</name>
</gene>
<keyword evidence="4" id="KW-0344">Guanine-nucleotide releasing factor</keyword>
<keyword evidence="3" id="KW-0963">Cytoplasm</keyword>
<keyword evidence="7" id="KW-0547">Nucleotide-binding</keyword>
<dbReference type="Proteomes" id="UP001140206">
    <property type="component" value="Chromosome 4"/>
</dbReference>
<dbReference type="InterPro" id="IPR058866">
    <property type="entry name" value="GDPGP1_N"/>
</dbReference>
<evidence type="ECO:0000256" key="3">
    <source>
        <dbReference type="ARBA" id="ARBA00022490"/>
    </source>
</evidence>
<evidence type="ECO:0000256" key="8">
    <source>
        <dbReference type="ARBA" id="ARBA00022801"/>
    </source>
</evidence>
<reference evidence="11" key="1">
    <citation type="submission" date="2022-08" db="EMBL/GenBank/DDBJ databases">
        <authorList>
            <person name="Marques A."/>
        </authorList>
    </citation>
    <scope>NUCLEOTIDE SEQUENCE</scope>
    <source>
        <strain evidence="11">RhyPub2mFocal</strain>
        <tissue evidence="11">Leaves</tissue>
    </source>
</reference>
<evidence type="ECO:0000313" key="12">
    <source>
        <dbReference type="EMBL" id="KAJ4757338.1"/>
    </source>
</evidence>
<evidence type="ECO:0000313" key="13">
    <source>
        <dbReference type="Proteomes" id="UP001140206"/>
    </source>
</evidence>
<dbReference type="GO" id="GO:0080048">
    <property type="term" value="F:GDP-D-glucose phosphorylase activity"/>
    <property type="evidence" value="ECO:0007669"/>
    <property type="project" value="InterPro"/>
</dbReference>
<dbReference type="PANTHER" id="PTHR20884:SF21">
    <property type="entry name" value="GDP-L-GALACTOSE PHOSPHORYLASE 1"/>
    <property type="match status" value="1"/>
</dbReference>
<evidence type="ECO:0000256" key="2">
    <source>
        <dbReference type="ARBA" id="ARBA00006451"/>
    </source>
</evidence>
<evidence type="ECO:0000256" key="5">
    <source>
        <dbReference type="ARBA" id="ARBA00022679"/>
    </source>
</evidence>
<comment type="caution">
    <text evidence="11">The sequence shown here is derived from an EMBL/GenBank/DDBJ whole genome shotgun (WGS) entry which is preliminary data.</text>
</comment>
<accession>A0AAV8C011</accession>
<evidence type="ECO:0000259" key="10">
    <source>
        <dbReference type="Pfam" id="PF26217"/>
    </source>
</evidence>
<dbReference type="EMBL" id="JAMFTS010000005">
    <property type="protein sequence ID" value="KAJ4748833.1"/>
    <property type="molecule type" value="Genomic_DNA"/>
</dbReference>